<sequence>CLYWSPLSFISLVSYHLPCFSGCFTVGTVAWRWGCLAGRPEREHTEWASKMAEVVWLSPPPLLDDAAPLLDHFIKIAYAEVKTSQTDDQCLSPSVLEVRRGS</sequence>
<organism evidence="1 2">
    <name type="scientific">Triticum urartu</name>
    <name type="common">Red wild einkorn</name>
    <name type="synonym">Crithodium urartu</name>
    <dbReference type="NCBI Taxonomy" id="4572"/>
    <lineage>
        <taxon>Eukaryota</taxon>
        <taxon>Viridiplantae</taxon>
        <taxon>Streptophyta</taxon>
        <taxon>Embryophyta</taxon>
        <taxon>Tracheophyta</taxon>
        <taxon>Spermatophyta</taxon>
        <taxon>Magnoliopsida</taxon>
        <taxon>Liliopsida</taxon>
        <taxon>Poales</taxon>
        <taxon>Poaceae</taxon>
        <taxon>BOP clade</taxon>
        <taxon>Pooideae</taxon>
        <taxon>Triticodae</taxon>
        <taxon>Triticeae</taxon>
        <taxon>Triticinae</taxon>
        <taxon>Triticum</taxon>
    </lineage>
</organism>
<dbReference type="AlphaFoldDB" id="A0A8R7UGQ4"/>
<accession>A0A8R7UGQ4</accession>
<reference evidence="2" key="1">
    <citation type="journal article" date="2013" name="Nature">
        <title>Draft genome of the wheat A-genome progenitor Triticum urartu.</title>
        <authorList>
            <person name="Ling H.Q."/>
            <person name="Zhao S."/>
            <person name="Liu D."/>
            <person name="Wang J."/>
            <person name="Sun H."/>
            <person name="Zhang C."/>
            <person name="Fan H."/>
            <person name="Li D."/>
            <person name="Dong L."/>
            <person name="Tao Y."/>
            <person name="Gao C."/>
            <person name="Wu H."/>
            <person name="Li Y."/>
            <person name="Cui Y."/>
            <person name="Guo X."/>
            <person name="Zheng S."/>
            <person name="Wang B."/>
            <person name="Yu K."/>
            <person name="Liang Q."/>
            <person name="Yang W."/>
            <person name="Lou X."/>
            <person name="Chen J."/>
            <person name="Feng M."/>
            <person name="Jian J."/>
            <person name="Zhang X."/>
            <person name="Luo G."/>
            <person name="Jiang Y."/>
            <person name="Liu J."/>
            <person name="Wang Z."/>
            <person name="Sha Y."/>
            <person name="Zhang B."/>
            <person name="Wu H."/>
            <person name="Tang D."/>
            <person name="Shen Q."/>
            <person name="Xue P."/>
            <person name="Zou S."/>
            <person name="Wang X."/>
            <person name="Liu X."/>
            <person name="Wang F."/>
            <person name="Yang Y."/>
            <person name="An X."/>
            <person name="Dong Z."/>
            <person name="Zhang K."/>
            <person name="Zhang X."/>
            <person name="Luo M.C."/>
            <person name="Dvorak J."/>
            <person name="Tong Y."/>
            <person name="Wang J."/>
            <person name="Yang H."/>
            <person name="Li Z."/>
            <person name="Wang D."/>
            <person name="Zhang A."/>
            <person name="Wang J."/>
        </authorList>
    </citation>
    <scope>NUCLEOTIDE SEQUENCE</scope>
    <source>
        <strain evidence="2">cv. G1812</strain>
    </source>
</reference>
<name>A0A8R7UGQ4_TRIUA</name>
<evidence type="ECO:0000313" key="2">
    <source>
        <dbReference type="Proteomes" id="UP000015106"/>
    </source>
</evidence>
<evidence type="ECO:0000313" key="1">
    <source>
        <dbReference type="EnsemblPlants" id="TuG1812G0500002818.01.T01"/>
    </source>
</evidence>
<reference evidence="1" key="3">
    <citation type="submission" date="2022-06" db="UniProtKB">
        <authorList>
            <consortium name="EnsemblPlants"/>
        </authorList>
    </citation>
    <scope>IDENTIFICATION</scope>
</reference>
<dbReference type="Proteomes" id="UP000015106">
    <property type="component" value="Chromosome 5"/>
</dbReference>
<dbReference type="EnsemblPlants" id="TuG1812G0500002818.01.T01">
    <property type="protein sequence ID" value="TuG1812G0500002818.01.T01"/>
    <property type="gene ID" value="TuG1812G0500002818.01"/>
</dbReference>
<dbReference type="Gramene" id="TuG1812G0500002818.01.T01">
    <property type="protein sequence ID" value="TuG1812G0500002818.01.T01"/>
    <property type="gene ID" value="TuG1812G0500002818.01"/>
</dbReference>
<proteinExistence type="predicted"/>
<reference evidence="1" key="2">
    <citation type="submission" date="2018-03" db="EMBL/GenBank/DDBJ databases">
        <title>The Triticum urartu genome reveals the dynamic nature of wheat genome evolution.</title>
        <authorList>
            <person name="Ling H."/>
            <person name="Ma B."/>
            <person name="Shi X."/>
            <person name="Liu H."/>
            <person name="Dong L."/>
            <person name="Sun H."/>
            <person name="Cao Y."/>
            <person name="Gao Q."/>
            <person name="Zheng S."/>
            <person name="Li Y."/>
            <person name="Yu Y."/>
            <person name="Du H."/>
            <person name="Qi M."/>
            <person name="Li Y."/>
            <person name="Yu H."/>
            <person name="Cui Y."/>
            <person name="Wang N."/>
            <person name="Chen C."/>
            <person name="Wu H."/>
            <person name="Zhao Y."/>
            <person name="Zhang J."/>
            <person name="Li Y."/>
            <person name="Zhou W."/>
            <person name="Zhang B."/>
            <person name="Hu W."/>
            <person name="Eijk M."/>
            <person name="Tang J."/>
            <person name="Witsenboer H."/>
            <person name="Zhao S."/>
            <person name="Li Z."/>
            <person name="Zhang A."/>
            <person name="Wang D."/>
            <person name="Liang C."/>
        </authorList>
    </citation>
    <scope>NUCLEOTIDE SEQUENCE [LARGE SCALE GENOMIC DNA]</scope>
    <source>
        <strain evidence="1">cv. G1812</strain>
    </source>
</reference>
<protein>
    <submittedName>
        <fullName evidence="1">Uncharacterized protein</fullName>
    </submittedName>
</protein>
<keyword evidence="2" id="KW-1185">Reference proteome</keyword>